<protein>
    <submittedName>
        <fullName evidence="5">Fam-a protein</fullName>
    </submittedName>
</protein>
<feature type="domain" description="DUF7584" evidence="2">
    <location>
        <begin position="222"/>
        <end position="327"/>
    </location>
</feature>
<dbReference type="InterPro" id="IPR056006">
    <property type="entry name" value="DUF7584"/>
</dbReference>
<evidence type="ECO:0000256" key="1">
    <source>
        <dbReference type="SAM" id="SignalP"/>
    </source>
</evidence>
<evidence type="ECO:0000313" key="4">
    <source>
        <dbReference type="Proteomes" id="UP000046392"/>
    </source>
</evidence>
<evidence type="ECO:0000259" key="2">
    <source>
        <dbReference type="Pfam" id="PF24488"/>
    </source>
</evidence>
<keyword evidence="4" id="KW-1185">Reference proteome</keyword>
<feature type="chain" id="PRO_5005895748" evidence="1">
    <location>
        <begin position="22"/>
        <end position="378"/>
    </location>
</feature>
<dbReference type="Proteomes" id="UP000046392">
    <property type="component" value="Unplaced"/>
</dbReference>
<feature type="signal peptide" evidence="1">
    <location>
        <begin position="1"/>
        <end position="21"/>
    </location>
</feature>
<proteinExistence type="predicted"/>
<reference evidence="5" key="1">
    <citation type="submission" date="2017-02" db="UniProtKB">
        <authorList>
            <consortium name="WormBaseParasite"/>
        </authorList>
    </citation>
    <scope>IDENTIFICATION</scope>
</reference>
<feature type="domain" description="DUF7585" evidence="3">
    <location>
        <begin position="28"/>
        <end position="217"/>
    </location>
</feature>
<organism evidence="4 5">
    <name type="scientific">Strongyloides papillosus</name>
    <name type="common">Intestinal threadworm</name>
    <dbReference type="NCBI Taxonomy" id="174720"/>
    <lineage>
        <taxon>Eukaryota</taxon>
        <taxon>Metazoa</taxon>
        <taxon>Ecdysozoa</taxon>
        <taxon>Nematoda</taxon>
        <taxon>Chromadorea</taxon>
        <taxon>Rhabditida</taxon>
        <taxon>Tylenchina</taxon>
        <taxon>Panagrolaimomorpha</taxon>
        <taxon>Strongyloidoidea</taxon>
        <taxon>Strongyloididae</taxon>
        <taxon>Strongyloides</taxon>
    </lineage>
</organism>
<keyword evidence="1" id="KW-0732">Signal</keyword>
<accession>A0A0N5C7R4</accession>
<dbReference type="STRING" id="174720.A0A0N5C7R4"/>
<dbReference type="Pfam" id="PF24490">
    <property type="entry name" value="DUF7585"/>
    <property type="match status" value="1"/>
</dbReference>
<dbReference type="Pfam" id="PF24488">
    <property type="entry name" value="DUF7584"/>
    <property type="match status" value="1"/>
</dbReference>
<evidence type="ECO:0000313" key="5">
    <source>
        <dbReference type="WBParaSite" id="SPAL_0001397500.1"/>
    </source>
</evidence>
<sequence length="378" mass="42811">MFFKLYWLGAALALMPFLIQPEEVHREKLFPYVPEDTNGTTFLIDLEATTLSNIVLVKCPYTQYNHKTSNDSFIPTDDIIESESTLRDHNKLFAWVPLLRQSANQTKINCGIVDIETAGGSYIKKQWIFNVNWNDTVPDEIPTEKLHMSAALPSPSTSCDDEPANNLIISKEKGKSMPEKISGTHIKKPYVNQMIYYFKKPSGGDNDTIKKPCYIYKVYGKCPIFNLPSRVENNITNEVKKIMIDNLNGRKEEIKVNLKVDTNEDFYSGEKISLSKLRYLESGIKPIEDSTTSITSSFDINGFDLVQLTYTCVIGSAITNVTQKYYFGPKLNDSTFDKTEEISANDTSIKVKCDTTYLNVGYLKEIEYNGIHAGVKDL</sequence>
<dbReference type="WBParaSite" id="SPAL_0001397500.1">
    <property type="protein sequence ID" value="SPAL_0001397500.1"/>
    <property type="gene ID" value="SPAL_0001397500"/>
</dbReference>
<name>A0A0N5C7R4_STREA</name>
<evidence type="ECO:0000259" key="3">
    <source>
        <dbReference type="Pfam" id="PF24490"/>
    </source>
</evidence>
<dbReference type="AlphaFoldDB" id="A0A0N5C7R4"/>
<dbReference type="InterPro" id="IPR056007">
    <property type="entry name" value="DUF7585"/>
</dbReference>